<dbReference type="Proteomes" id="UP000673383">
    <property type="component" value="Unassembled WGS sequence"/>
</dbReference>
<dbReference type="EMBL" id="JAFICZ010000001">
    <property type="protein sequence ID" value="MBP1293238.1"/>
    <property type="molecule type" value="Genomic_DNA"/>
</dbReference>
<comment type="caution">
    <text evidence="1">The sequence shown here is derived from an EMBL/GenBank/DDBJ whole genome shotgun (WGS) entry which is preliminary data.</text>
</comment>
<accession>A0A8I1YB29</accession>
<reference evidence="1" key="1">
    <citation type="submission" date="2021-02" db="EMBL/GenBank/DDBJ databases">
        <title>Genomic Encyclopedia of Type Strains, Phase IV (KMG-V): Genome sequencing to study the core and pangenomes of soil and plant-associated prokaryotes.</title>
        <authorList>
            <person name="Whitman W."/>
        </authorList>
    </citation>
    <scope>NUCLEOTIDE SEQUENCE</scope>
    <source>
        <strain evidence="1">USDA 406</strain>
    </source>
</reference>
<dbReference type="AlphaFoldDB" id="A0A8I1YB29"/>
<protein>
    <submittedName>
        <fullName evidence="1">Uncharacterized protein</fullName>
    </submittedName>
</protein>
<sequence>MTVGEMLTAQARYPGGRHIAFHDGSTPSREAHDVFVNDDRYIASASAFGITDLLMANFVRHEAWHSAGRTLDVSFFTQAYDFVLRQTA</sequence>
<name>A0A8I1YB29_BRAEL</name>
<evidence type="ECO:0000313" key="2">
    <source>
        <dbReference type="Proteomes" id="UP000673383"/>
    </source>
</evidence>
<proteinExistence type="predicted"/>
<evidence type="ECO:0000313" key="1">
    <source>
        <dbReference type="EMBL" id="MBP1293238.1"/>
    </source>
</evidence>
<gene>
    <name evidence="1" type="ORF">JOH49_002991</name>
</gene>
<organism evidence="1 2">
    <name type="scientific">Bradyrhizobium elkanii</name>
    <dbReference type="NCBI Taxonomy" id="29448"/>
    <lineage>
        <taxon>Bacteria</taxon>
        <taxon>Pseudomonadati</taxon>
        <taxon>Pseudomonadota</taxon>
        <taxon>Alphaproteobacteria</taxon>
        <taxon>Hyphomicrobiales</taxon>
        <taxon>Nitrobacteraceae</taxon>
        <taxon>Bradyrhizobium</taxon>
    </lineage>
</organism>
<dbReference type="RefSeq" id="WP_172646615.1">
    <property type="nucleotide sequence ID" value="NZ_JAFICZ010000001.1"/>
</dbReference>